<name>A0A2N0QQE2_9GLOM</name>
<dbReference type="Proteomes" id="UP000232688">
    <property type="component" value="Unassembled WGS sequence"/>
</dbReference>
<gene>
    <name evidence="2" type="ORF">RhiirA1_404426</name>
</gene>
<feature type="region of interest" description="Disordered" evidence="1">
    <location>
        <begin position="37"/>
        <end position="73"/>
    </location>
</feature>
<organism evidence="2 3">
    <name type="scientific">Rhizophagus irregularis</name>
    <dbReference type="NCBI Taxonomy" id="588596"/>
    <lineage>
        <taxon>Eukaryota</taxon>
        <taxon>Fungi</taxon>
        <taxon>Fungi incertae sedis</taxon>
        <taxon>Mucoromycota</taxon>
        <taxon>Glomeromycotina</taxon>
        <taxon>Glomeromycetes</taxon>
        <taxon>Glomerales</taxon>
        <taxon>Glomeraceae</taxon>
        <taxon>Rhizophagus</taxon>
    </lineage>
</organism>
<protein>
    <submittedName>
        <fullName evidence="2">Uncharacterized protein</fullName>
    </submittedName>
</protein>
<reference evidence="2 3" key="2">
    <citation type="submission" date="2017-10" db="EMBL/GenBank/DDBJ databases">
        <title>Genome analyses suggest a sexual origin of heterokaryosis in a supposedly ancient asexual fungus.</title>
        <authorList>
            <person name="Corradi N."/>
            <person name="Sedzielewska K."/>
            <person name="Noel J."/>
            <person name="Charron P."/>
            <person name="Farinelli L."/>
            <person name="Marton T."/>
            <person name="Kruger M."/>
            <person name="Pelin A."/>
            <person name="Brachmann A."/>
            <person name="Corradi N."/>
        </authorList>
    </citation>
    <scope>NUCLEOTIDE SEQUENCE [LARGE SCALE GENOMIC DNA]</scope>
    <source>
        <strain evidence="2 3">A1</strain>
    </source>
</reference>
<proteinExistence type="predicted"/>
<feature type="region of interest" description="Disordered" evidence="1">
    <location>
        <begin position="129"/>
        <end position="152"/>
    </location>
</feature>
<dbReference type="VEuPathDB" id="FungiDB:RhiirA1_404426"/>
<evidence type="ECO:0000313" key="2">
    <source>
        <dbReference type="EMBL" id="PKC53270.1"/>
    </source>
</evidence>
<accession>A0A2N0QQE2</accession>
<reference evidence="2 3" key="1">
    <citation type="submission" date="2017-10" db="EMBL/GenBank/DDBJ databases">
        <title>Extensive intraspecific genome diversity in a model arbuscular mycorrhizal fungus.</title>
        <authorList>
            <person name="Chen E.C.H."/>
            <person name="Morin E."/>
            <person name="Baudet D."/>
            <person name="Noel J."/>
            <person name="Ndikumana S."/>
            <person name="Charron P."/>
            <person name="St-Onge C."/>
            <person name="Giorgi J."/>
            <person name="Grigoriev I.V."/>
            <person name="Roux C."/>
            <person name="Martin F.M."/>
            <person name="Corradi N."/>
        </authorList>
    </citation>
    <scope>NUCLEOTIDE SEQUENCE [LARGE SCALE GENOMIC DNA]</scope>
    <source>
        <strain evidence="2 3">A1</strain>
    </source>
</reference>
<evidence type="ECO:0000256" key="1">
    <source>
        <dbReference type="SAM" id="MobiDB-lite"/>
    </source>
</evidence>
<feature type="compositionally biased region" description="Acidic residues" evidence="1">
    <location>
        <begin position="50"/>
        <end position="63"/>
    </location>
</feature>
<sequence>MPLCTCTHCKALTNGIGKEIHRTTVIRHMKKEQEEQELENAYQSLHSEENYFEENEENEEENSYEERSSPMEISEISDNEEILIEEENLTTLHNDEASMEILSSFQDEDEEIDDYYHESDDLNHYDSQSELEFDTSDDKEGEFRNNYNNILN</sequence>
<comment type="caution">
    <text evidence="2">The sequence shown here is derived from an EMBL/GenBank/DDBJ whole genome shotgun (WGS) entry which is preliminary data.</text>
</comment>
<dbReference type="EMBL" id="LLXH01004429">
    <property type="protein sequence ID" value="PKC53270.1"/>
    <property type="molecule type" value="Genomic_DNA"/>
</dbReference>
<evidence type="ECO:0000313" key="3">
    <source>
        <dbReference type="Proteomes" id="UP000232688"/>
    </source>
</evidence>
<dbReference type="AlphaFoldDB" id="A0A2N0QQE2"/>